<comment type="function">
    <text evidence="1">Involved in peptidolytic degradation of cyclic heptapeptide hepatotoxin microcystin (MC).</text>
</comment>
<keyword evidence="1" id="KW-0378">Hydrolase</keyword>
<dbReference type="Proteomes" id="UP000196536">
    <property type="component" value="Unassembled WGS sequence"/>
</dbReference>
<comment type="cofactor">
    <cofactor evidence="1">
        <name>Zn(2+)</name>
        <dbReference type="ChEBI" id="CHEBI:29105"/>
    </cofactor>
    <text evidence="1">Binds 1 zinc ion per subunit.</text>
</comment>
<protein>
    <recommendedName>
        <fullName evidence="1">Microcystinase C</fullName>
        <shortName evidence="1">MlrC</shortName>
    </recommendedName>
</protein>
<name>A0A1Z9YZR0_9GAMM</name>
<keyword evidence="1" id="KW-0645">Protease</keyword>
<dbReference type="GO" id="GO:0008237">
    <property type="term" value="F:metallopeptidase activity"/>
    <property type="evidence" value="ECO:0007669"/>
    <property type="project" value="UniProtKB-KW"/>
</dbReference>
<keyword evidence="1" id="KW-0479">Metal-binding</keyword>
<proteinExistence type="inferred from homology"/>
<keyword evidence="1" id="KW-0482">Metalloprotease</keyword>
<evidence type="ECO:0000259" key="2">
    <source>
        <dbReference type="Pfam" id="PF07171"/>
    </source>
</evidence>
<gene>
    <name evidence="4" type="ORF">CAP51_07960</name>
</gene>
<evidence type="ECO:0000256" key="1">
    <source>
        <dbReference type="PIRNR" id="PIRNR012702"/>
    </source>
</evidence>
<dbReference type="EMBL" id="NEXX01000002">
    <property type="protein sequence ID" value="OUY07667.1"/>
    <property type="molecule type" value="Genomic_DNA"/>
</dbReference>
<feature type="domain" description="Microcystin LR degradation protein MlrC C-terminal" evidence="2">
    <location>
        <begin position="303"/>
        <end position="480"/>
    </location>
</feature>
<evidence type="ECO:0000259" key="3">
    <source>
        <dbReference type="Pfam" id="PF07364"/>
    </source>
</evidence>
<dbReference type="GO" id="GO:0006508">
    <property type="term" value="P:proteolysis"/>
    <property type="evidence" value="ECO:0007669"/>
    <property type="project" value="UniProtKB-KW"/>
</dbReference>
<dbReference type="RefSeq" id="WP_087620215.1">
    <property type="nucleotide sequence ID" value="NZ_NEXX01000002.1"/>
</dbReference>
<dbReference type="GO" id="GO:0046872">
    <property type="term" value="F:metal ion binding"/>
    <property type="evidence" value="ECO:0007669"/>
    <property type="project" value="UniProtKB-KW"/>
</dbReference>
<keyword evidence="5" id="KW-1185">Reference proteome</keyword>
<evidence type="ECO:0000313" key="4">
    <source>
        <dbReference type="EMBL" id="OUY07667.1"/>
    </source>
</evidence>
<accession>A0A1Z9YZR0</accession>
<sequence length="499" mass="54439">MKYKILIAGFQHETNTFAPSKATYESFVRGEGFPQLARGKDVLKLRDVNIPIGGFINEAEKFEFELIPVIWAAASPSAHVEEETYERIVREITLAASDQVIDGIYLDLHGAMVAEHIDDGEGILLSRLRNIVGDNIPIIASLDLHANVTELMLSSADALTAFRTYPHIDMAETGSRAAKLMDLRLREGKLYRYSCRLPYLIPINSMCTLVHPAKEFYSLLEEFECDQISLSFAPGFPAADFNECGPVLWGYGTDYCRLEIAVNSLYDKLLKEESDWEISFLTPDEAVKEAIAISKNANRPVVIADTQDNPGAGGDANTTGLIKALLSNKANNVAVGLICDAEAVQAAYEAGIGGKISIKLGGQAKIPGDTPLEANFDVIHLSNGQCHFDGPMMHGMFVDVGPVACLQLEGILIAVSSSKAQMIDRNLYRIAGIDPEKMSILVNKSSVHFRADFGPIAEKVLVAKAPGPMIADPSDLPWAHLRQGIRLKPNGQPFLITVK</sequence>
<organism evidence="4 5">
    <name type="scientific">Acinetobacter populi</name>
    <dbReference type="NCBI Taxonomy" id="1582270"/>
    <lineage>
        <taxon>Bacteria</taxon>
        <taxon>Pseudomonadati</taxon>
        <taxon>Pseudomonadota</taxon>
        <taxon>Gammaproteobacteria</taxon>
        <taxon>Moraxellales</taxon>
        <taxon>Moraxellaceae</taxon>
        <taxon>Acinetobacter</taxon>
    </lineage>
</organism>
<reference evidence="4 5" key="1">
    <citation type="submission" date="2017-05" db="EMBL/GenBank/DDBJ databases">
        <title>Acinetobacter populi ANC 5415 (= PBJ7), whole genome shotgun sequencing project.</title>
        <authorList>
            <person name="Nemec A."/>
            <person name="Radolfova-Krizova L."/>
        </authorList>
    </citation>
    <scope>NUCLEOTIDE SEQUENCE [LARGE SCALE GENOMIC DNA]</scope>
    <source>
        <strain evidence="4 5">PBJ7</strain>
    </source>
</reference>
<dbReference type="Pfam" id="PF07364">
    <property type="entry name" value="DUF1485"/>
    <property type="match status" value="1"/>
</dbReference>
<comment type="caution">
    <text evidence="4">The sequence shown here is derived from an EMBL/GenBank/DDBJ whole genome shotgun (WGS) entry which is preliminary data.</text>
</comment>
<dbReference type="PIRSF" id="PIRSF012702">
    <property type="entry name" value="UCP012702"/>
    <property type="match status" value="1"/>
</dbReference>
<dbReference type="InterPro" id="IPR010799">
    <property type="entry name" value="MlrC_C"/>
</dbReference>
<dbReference type="OrthoDB" id="5288421at2"/>
<dbReference type="AlphaFoldDB" id="A0A1Z9YZR0"/>
<evidence type="ECO:0000313" key="5">
    <source>
        <dbReference type="Proteomes" id="UP000196536"/>
    </source>
</evidence>
<dbReference type="InterPro" id="IPR009197">
    <property type="entry name" value="MlrC"/>
</dbReference>
<dbReference type="InterPro" id="IPR015995">
    <property type="entry name" value="MlrC_N"/>
</dbReference>
<dbReference type="Pfam" id="PF07171">
    <property type="entry name" value="MlrC_C"/>
    <property type="match status" value="1"/>
</dbReference>
<feature type="domain" description="Microcystin LR degradation protein MlrC N-terminal" evidence="3">
    <location>
        <begin position="4"/>
        <end position="291"/>
    </location>
</feature>
<comment type="similarity">
    <text evidence="1">Belongs to the peptidase M81 family.</text>
</comment>